<evidence type="ECO:0000313" key="3">
    <source>
        <dbReference type="EMBL" id="KAI5959441.1"/>
    </source>
</evidence>
<evidence type="ECO:0000313" key="4">
    <source>
        <dbReference type="Proteomes" id="UP001204833"/>
    </source>
</evidence>
<feature type="signal peptide" evidence="2">
    <location>
        <begin position="1"/>
        <end position="16"/>
    </location>
</feature>
<keyword evidence="2" id="KW-0732">Signal</keyword>
<evidence type="ECO:0000256" key="1">
    <source>
        <dbReference type="SAM" id="MobiDB-lite"/>
    </source>
</evidence>
<reference evidence="3 4" key="1">
    <citation type="journal article" date="2022" name="DNA Res.">
        <title>Genome analysis of five recently described species of the CUG-Ser clade uncovers Candida theae as a new hybrid lineage with pathogenic potential in the Candida parapsilosis species complex.</title>
        <authorList>
            <person name="Mixao V."/>
            <person name="Del Olmo V."/>
            <person name="Hegedusova E."/>
            <person name="Saus E."/>
            <person name="Pryszcz L."/>
            <person name="Cillingova A."/>
            <person name="Nosek J."/>
            <person name="Gabaldon T."/>
        </authorList>
    </citation>
    <scope>NUCLEOTIDE SEQUENCE [LARGE SCALE GENOMIC DNA]</scope>
    <source>
        <strain evidence="3 4">CBS 12239</strain>
    </source>
</reference>
<gene>
    <name evidence="3" type="ORF">KGF57_002079</name>
</gene>
<name>A0AAD5BFN3_9ASCO</name>
<keyword evidence="4" id="KW-1185">Reference proteome</keyword>
<sequence length="95" mass="9881">MLPITIFALFVKFSHQSVINAEMQGGYPNEPAARTIGFDPYSNVTPLNGPSSTGSLNSTSTTTMSTNLPSSSTSKGDAPVVVVPLAACYLACLLL</sequence>
<dbReference type="EMBL" id="JAIHNG010000104">
    <property type="protein sequence ID" value="KAI5959441.1"/>
    <property type="molecule type" value="Genomic_DNA"/>
</dbReference>
<feature type="compositionally biased region" description="Low complexity" evidence="1">
    <location>
        <begin position="49"/>
        <end position="76"/>
    </location>
</feature>
<organism evidence="3 4">
    <name type="scientific">Candida theae</name>
    <dbReference type="NCBI Taxonomy" id="1198502"/>
    <lineage>
        <taxon>Eukaryota</taxon>
        <taxon>Fungi</taxon>
        <taxon>Dikarya</taxon>
        <taxon>Ascomycota</taxon>
        <taxon>Saccharomycotina</taxon>
        <taxon>Pichiomycetes</taxon>
        <taxon>Debaryomycetaceae</taxon>
        <taxon>Candida/Lodderomyces clade</taxon>
        <taxon>Candida</taxon>
    </lineage>
</organism>
<feature type="chain" id="PRO_5041924237" evidence="2">
    <location>
        <begin position="17"/>
        <end position="95"/>
    </location>
</feature>
<dbReference type="GeneID" id="76150138"/>
<feature type="region of interest" description="Disordered" evidence="1">
    <location>
        <begin position="45"/>
        <end position="76"/>
    </location>
</feature>
<evidence type="ECO:0000256" key="2">
    <source>
        <dbReference type="SAM" id="SignalP"/>
    </source>
</evidence>
<protein>
    <submittedName>
        <fullName evidence="3">Uncharacterized protein</fullName>
    </submittedName>
</protein>
<accession>A0AAD5BFN3</accession>
<proteinExistence type="predicted"/>
<dbReference type="AlphaFoldDB" id="A0AAD5BFN3"/>
<dbReference type="Proteomes" id="UP001204833">
    <property type="component" value="Unassembled WGS sequence"/>
</dbReference>
<dbReference type="RefSeq" id="XP_051609402.1">
    <property type="nucleotide sequence ID" value="XM_051751354.1"/>
</dbReference>
<comment type="caution">
    <text evidence="3">The sequence shown here is derived from an EMBL/GenBank/DDBJ whole genome shotgun (WGS) entry which is preliminary data.</text>
</comment>